<dbReference type="Pfam" id="PF16197">
    <property type="entry name" value="KAsynt_C_assoc"/>
    <property type="match status" value="1"/>
</dbReference>
<feature type="region of interest" description="C-terminal hotdog fold" evidence="12">
    <location>
        <begin position="1028"/>
        <end position="1160"/>
    </location>
</feature>
<dbReference type="PROSITE" id="PS52004">
    <property type="entry name" value="KS3_2"/>
    <property type="match status" value="1"/>
</dbReference>
<keyword evidence="2" id="KW-0597">Phosphoprotein</keyword>
<dbReference type="InterPro" id="IPR011032">
    <property type="entry name" value="GroES-like_sf"/>
</dbReference>
<dbReference type="GO" id="GO:0047879">
    <property type="term" value="F:erythronolide synthase activity"/>
    <property type="evidence" value="ECO:0007669"/>
    <property type="project" value="UniProtKB-EC"/>
</dbReference>
<dbReference type="SUPFAM" id="SSF52151">
    <property type="entry name" value="FabD/lysophospholipase-like"/>
    <property type="match status" value="1"/>
</dbReference>
<dbReference type="Pfam" id="PF13602">
    <property type="entry name" value="ADH_zinc_N_2"/>
    <property type="match status" value="1"/>
</dbReference>
<dbReference type="RefSeq" id="WP_133901100.1">
    <property type="nucleotide sequence ID" value="NZ_SOCP01000001.1"/>
</dbReference>
<dbReference type="SMART" id="SM00826">
    <property type="entry name" value="PKS_DH"/>
    <property type="match status" value="1"/>
</dbReference>
<dbReference type="Gene3D" id="1.10.1200.10">
    <property type="entry name" value="ACP-like"/>
    <property type="match status" value="1"/>
</dbReference>
<dbReference type="InterPro" id="IPR057326">
    <property type="entry name" value="KR_dom"/>
</dbReference>
<dbReference type="PROSITE" id="PS52019">
    <property type="entry name" value="PKS_MFAS_DH"/>
    <property type="match status" value="1"/>
</dbReference>
<dbReference type="PROSITE" id="PS50075">
    <property type="entry name" value="CARRIER"/>
    <property type="match status" value="1"/>
</dbReference>
<dbReference type="InterPro" id="IPR049551">
    <property type="entry name" value="PKS_DH_C"/>
</dbReference>
<dbReference type="SMART" id="SM00824">
    <property type="entry name" value="PKS_TE"/>
    <property type="match status" value="1"/>
</dbReference>
<evidence type="ECO:0000256" key="6">
    <source>
        <dbReference type="ARBA" id="ARBA00023315"/>
    </source>
</evidence>
<dbReference type="Gene3D" id="3.30.70.3290">
    <property type="match status" value="1"/>
</dbReference>
<dbReference type="Proteomes" id="UP000294927">
    <property type="component" value="Unassembled WGS sequence"/>
</dbReference>
<dbReference type="InterPro" id="IPR050091">
    <property type="entry name" value="PKS_NRPS_Biosynth_Enz"/>
</dbReference>
<evidence type="ECO:0000256" key="12">
    <source>
        <dbReference type="PROSITE-ProRule" id="PRU01363"/>
    </source>
</evidence>
<dbReference type="Gene3D" id="3.40.47.10">
    <property type="match status" value="1"/>
</dbReference>
<dbReference type="InterPro" id="IPR020841">
    <property type="entry name" value="PKS_Beta-ketoAc_synthase_dom"/>
</dbReference>
<dbReference type="EC" id="2.3.1.94" evidence="11"/>
<dbReference type="InterPro" id="IPR013968">
    <property type="entry name" value="PKS_KR"/>
</dbReference>
<dbReference type="InterPro" id="IPR029058">
    <property type="entry name" value="AB_hydrolase_fold"/>
</dbReference>
<dbReference type="Pfam" id="PF08659">
    <property type="entry name" value="KR"/>
    <property type="match status" value="1"/>
</dbReference>
<dbReference type="SUPFAM" id="SSF55048">
    <property type="entry name" value="Probable ACP-binding domain of malonyl-CoA ACP transacylase"/>
    <property type="match status" value="1"/>
</dbReference>
<comment type="catalytic activity">
    <reaction evidence="7">
        <text>6 (S)-methylmalonyl-CoA + propanoyl-CoA + 6 NADPH + 12 H(+) = 6-deoxyerythronolide B + 6 CO2 + 6 NADP(+) + 7 CoA + H2O</text>
        <dbReference type="Rhea" id="RHEA:23068"/>
        <dbReference type="ChEBI" id="CHEBI:15377"/>
        <dbReference type="ChEBI" id="CHEBI:15378"/>
        <dbReference type="ChEBI" id="CHEBI:16089"/>
        <dbReference type="ChEBI" id="CHEBI:16526"/>
        <dbReference type="ChEBI" id="CHEBI:57287"/>
        <dbReference type="ChEBI" id="CHEBI:57327"/>
        <dbReference type="ChEBI" id="CHEBI:57392"/>
        <dbReference type="ChEBI" id="CHEBI:57783"/>
        <dbReference type="ChEBI" id="CHEBI:58349"/>
        <dbReference type="EC" id="2.3.1.94"/>
    </reaction>
</comment>
<dbReference type="Gene3D" id="3.40.50.1820">
    <property type="entry name" value="alpha/beta hydrolase"/>
    <property type="match status" value="1"/>
</dbReference>
<dbReference type="PROSITE" id="PS00012">
    <property type="entry name" value="PHOSPHOPANTETHEINE"/>
    <property type="match status" value="1"/>
</dbReference>
<feature type="active site" description="Proton donor; for dehydratase activity" evidence="12">
    <location>
        <position position="1085"/>
    </location>
</feature>
<dbReference type="Gene3D" id="3.90.180.10">
    <property type="entry name" value="Medium-chain alcohol dehydrogenases, catalytic domain"/>
    <property type="match status" value="1"/>
</dbReference>
<evidence type="ECO:0000256" key="7">
    <source>
        <dbReference type="ARBA" id="ARBA00052442"/>
    </source>
</evidence>
<evidence type="ECO:0000256" key="9">
    <source>
        <dbReference type="ARBA" id="ARBA00060622"/>
    </source>
</evidence>
<dbReference type="SMART" id="SM00823">
    <property type="entry name" value="PKS_PP"/>
    <property type="match status" value="1"/>
</dbReference>
<dbReference type="InterPro" id="IPR001227">
    <property type="entry name" value="Ac_transferase_dom_sf"/>
</dbReference>
<dbReference type="GO" id="GO:0004312">
    <property type="term" value="F:fatty acid synthase activity"/>
    <property type="evidence" value="ECO:0007669"/>
    <property type="project" value="TreeGrafter"/>
</dbReference>
<dbReference type="Pfam" id="PF14765">
    <property type="entry name" value="PS-DH"/>
    <property type="match status" value="1"/>
</dbReference>
<evidence type="ECO:0000256" key="2">
    <source>
        <dbReference type="ARBA" id="ARBA00022553"/>
    </source>
</evidence>
<evidence type="ECO:0000256" key="5">
    <source>
        <dbReference type="ARBA" id="ARBA00023268"/>
    </source>
</evidence>
<dbReference type="Gene3D" id="3.10.129.110">
    <property type="entry name" value="Polyketide synthase dehydratase"/>
    <property type="match status" value="1"/>
</dbReference>
<sequence>MESPVQEPIAIVGLDCRFPGGCDSPASYWKFLDEGLSSRAGLPGDRGWDLARLTSHDKGAVGATYVRFGGFLDEIGDFDAGFFGIGPREATAMDPQHRLLLECAWRAVEDSRIAPHTLSGSATGVYVGISTSRYLSRLGRLDAEMEAYLPTGLSASGAAGRIAYVLGLAGPALSVDTACSSGLTAVHLAVRALRAGECDTAVAAGVCVMAEPDVVVDFARLGAVTSDGRCKSFAADADGFAPAEGVASLVLMPLTLARARGHRVRAVIRGSALNEDGASESFTAPSGQAQRTVIAKALADAGLHAHEVDLVEAHGTGTAVGDPIEAGSLRDAYAAGRSPDSPLWVGSVKSNIGHTQAAAGLAGLVKVVLALEHERMPATLHAARPTTAVDWSDGRMRLLREARPWPRTARPRRAGVCAYGITGTNAHVVVEEAAEQERRASGGSRTPRLWALSAARSSALPAQAGALAAHVRAGDLDADAVAHSLAGTRSPLTDRAVVVGADRAALVAGLDALAAGGTGPEVVRGRAVEGQGPVFVFPGQGAQWQGMGARLLAESPVFASTVAECAAALRPWTGFDVTDVVRDGTRPLETPDIVQPALFTMYTALAEVWREHGVHPAAVIGHSQGEIAAAYVAGALSLPDAARVVACRSRLLRSVAGRGSMVALGLPAVKAAALLARWPGRLQVAVVNGPAATVAAGDDHAVRELLEVCEAEGIWARGVPVDYASHSHHVEGLREDLVRELAGTPAKPPAVPMFSTVTGEPVDEADRLGAEYWYQNLRQPVLFEPAVRHAVEAGFRHFVEVSPHTVLTGALTDILADTAVETCVVGTVHRDDGGIADLSRSLAAAHVGGLEWDREVVCPGDEVDLPTYRFERQRYWPEPADDTGLASAGLRGARHPFLRASTDLPDGATLLTGRLSIEDHPWLAGHAVHGVTLLPATGMVELLVHAAARAGHEGPVGDVTFFAPLVVPDGAVDLQVHCAADSGEGAGITLYSRSHNGIGPWVRHAEAVTVRPGKTSPPARVPWPPEGADVVDVAECYRELAERGYHYGPDFRNLTGAWREGATGFTEARLAVRDDGFTVHPALLDALLHALPTAESSGRTMLPYSIGSVEVLAAGATALRAVLTPTGRDAFRVEATDIDGNAVVRLDELRLRPAAGHQLRAAVTAADATVFVPVWRPVSTPDPVEPQGEWAYLDEGSPATRSFDRPPAVLVLDLRTGSRMTGPARLQATLSRVLADLRAFLDRDDLSDTRLLVLTRGAHSCVFGDTVDDLAGAACAGMVRSAQSEHPDRIVLVETDTGTPDRAVLAALLDAGHAHVALRGEQVLVPRLVAAHDDDGLTLPDTPWVLTPPAAGTLDSIRPVPLTDTDRPVRPGEVRVDVRQSGMNFRDAVVSLGMVEGTAIGFEVTGTVVAVGDGVTDLVPGDRVEAGLTSGGGYATVVDADRRDVVRLPEHWNTNRGVGITSAYLTAYCALVEQAGLKAGDNVLVHAAAGGVGTAAVRLAQALGAHVHATASEGKRSLVADMGVRPDRIADSRTLAFEHDLRAATGGAGFDVVLGSLSGEFVDASLRLLRDGGRYVEIGATDLRVPDEVATRHPGVRYSTLDIREIPDRGRMLGLITDLLGDGTLPPLPVRSFSIRQARQALRHLSQGRSTGKLVLTQPPALRRDGTVLITGGTGTLGTLLARHLVTRHGIRHLVLVSRQGGDAPGARELVTELAADITFAACDVGDRAALADVLAAIPARHPLTAIVHAAGALDDAPVTDLDEDRLRRVLRAKADAAWHLHDLTRDTDLDAFVLYSSMAGVIGTAGQANYAAANTFLDALAHHRRGLGLPATALSWGLWQETSGLTAHLQATDHTRLARHGLFPLTTKQALAAFDTALVIDQPHVAVTAVSATSSHAPHELLADVVRSGHTRSGAKGSNADRTRLSTLPAAERLPALLTLVRTEAAAVLGHPGPDAVPADRRFRDLGFDSLGSVELRTRITNASGVRLATTAVFDHPTPTALARHLDTLLSPAAAPNTDLVAALYDAWQAGPTEEGTRRLSGFAEGRATAHRGADLTVAPWRQLVHGSDEPPILCLPSLFAVHEWDLYVPLAAHFAGRRAMWTTNLPGLDGSPLPANLSVLVDAWVTACVALTAGGPCVIMARCSGSPLAHALAEGMAERGHPVDALVLIDPHLAYDVPPALATEVMNRSDLEVTPVRVSTAAAYVGMLADWSSQPLASPTLVAHPDGNERRWPLPHTAITVPGDHFSMVADHAASTAQAIDDWLRSSVA</sequence>
<dbReference type="Pfam" id="PF00550">
    <property type="entry name" value="PP-binding"/>
    <property type="match status" value="1"/>
</dbReference>
<dbReference type="PANTHER" id="PTHR43775:SF51">
    <property type="entry name" value="INACTIVE PHENOLPHTHIOCEROL SYNTHESIS POLYKETIDE SYNTHASE TYPE I PKS1-RELATED"/>
    <property type="match status" value="1"/>
</dbReference>
<dbReference type="Gene3D" id="3.40.50.11460">
    <property type="match status" value="1"/>
</dbReference>
<dbReference type="FunFam" id="3.40.47.10:FF:000019">
    <property type="entry name" value="Polyketide synthase type I"/>
    <property type="match status" value="1"/>
</dbReference>
<feature type="active site" description="Proton acceptor; for dehydratase activity" evidence="12">
    <location>
        <position position="926"/>
    </location>
</feature>
<keyword evidence="1" id="KW-0596">Phosphopantetheine</keyword>
<dbReference type="OrthoDB" id="9778690at2"/>
<dbReference type="SMART" id="SM00827">
    <property type="entry name" value="PKS_AT"/>
    <property type="match status" value="1"/>
</dbReference>
<dbReference type="SMART" id="SM00822">
    <property type="entry name" value="PKS_KR"/>
    <property type="match status" value="1"/>
</dbReference>
<dbReference type="InterPro" id="IPR018201">
    <property type="entry name" value="Ketoacyl_synth_AS"/>
</dbReference>
<comment type="function">
    <text evidence="8">Involved in the biosynthesis of antibiotic erythromycin via the biosynthesis of its aglycone precursor, 6-deoxyerythronolide B (6-dEB).</text>
</comment>
<dbReference type="Gene3D" id="3.40.50.720">
    <property type="entry name" value="NAD(P)-binding Rossmann-like Domain"/>
    <property type="match status" value="1"/>
</dbReference>
<feature type="region of interest" description="N-terminal hotdog fold" evidence="12">
    <location>
        <begin position="895"/>
        <end position="1016"/>
    </location>
</feature>
<dbReference type="EMBL" id="SOCP01000001">
    <property type="protein sequence ID" value="TDV57889.1"/>
    <property type="molecule type" value="Genomic_DNA"/>
</dbReference>
<dbReference type="InterPro" id="IPR049900">
    <property type="entry name" value="PKS_mFAS_DH"/>
</dbReference>
<dbReference type="SMART" id="SM00829">
    <property type="entry name" value="PKS_ER"/>
    <property type="match status" value="1"/>
</dbReference>
<dbReference type="InterPro" id="IPR032821">
    <property type="entry name" value="PKS_assoc"/>
</dbReference>
<keyword evidence="3" id="KW-0808">Transferase</keyword>
<dbReference type="InterPro" id="IPR020807">
    <property type="entry name" value="PKS_DH"/>
</dbReference>
<keyword evidence="5" id="KW-0511">Multifunctional enzyme</keyword>
<comment type="pathway">
    <text evidence="9">Antibiotic biosynthesis; erythromycin biosynthesis.</text>
</comment>
<dbReference type="InterPro" id="IPR006162">
    <property type="entry name" value="Ppantetheine_attach_site"/>
</dbReference>
<dbReference type="CDD" id="cd00833">
    <property type="entry name" value="PKS"/>
    <property type="match status" value="1"/>
</dbReference>
<dbReference type="InterPro" id="IPR013154">
    <property type="entry name" value="ADH-like_N"/>
</dbReference>
<dbReference type="GO" id="GO:0031177">
    <property type="term" value="F:phosphopantetheine binding"/>
    <property type="evidence" value="ECO:0007669"/>
    <property type="project" value="InterPro"/>
</dbReference>
<keyword evidence="4" id="KW-0677">Repeat</keyword>
<dbReference type="InterPro" id="IPR016039">
    <property type="entry name" value="Thiolase-like"/>
</dbReference>
<evidence type="ECO:0000256" key="10">
    <source>
        <dbReference type="ARBA" id="ARBA00063272"/>
    </source>
</evidence>
<dbReference type="InterPro" id="IPR020806">
    <property type="entry name" value="PKS_PP-bd"/>
</dbReference>
<dbReference type="Pfam" id="PF08240">
    <property type="entry name" value="ADH_N"/>
    <property type="match status" value="1"/>
</dbReference>
<evidence type="ECO:0000256" key="1">
    <source>
        <dbReference type="ARBA" id="ARBA00022450"/>
    </source>
</evidence>
<dbReference type="Pfam" id="PF00109">
    <property type="entry name" value="ketoacyl-synt"/>
    <property type="match status" value="1"/>
</dbReference>
<evidence type="ECO:0000259" key="13">
    <source>
        <dbReference type="PROSITE" id="PS50075"/>
    </source>
</evidence>
<dbReference type="CDD" id="cd08956">
    <property type="entry name" value="KR_3_FAS_SDR_x"/>
    <property type="match status" value="1"/>
</dbReference>
<dbReference type="FunFam" id="1.10.1200.10:FF:000007">
    <property type="entry name" value="Probable polyketide synthase pks17"/>
    <property type="match status" value="1"/>
</dbReference>
<dbReference type="SUPFAM" id="SSF53474">
    <property type="entry name" value="alpha/beta-Hydrolases"/>
    <property type="match status" value="1"/>
</dbReference>
<dbReference type="Pfam" id="PF00698">
    <property type="entry name" value="Acyl_transf_1"/>
    <property type="match status" value="1"/>
</dbReference>
<dbReference type="SUPFAM" id="SSF51735">
    <property type="entry name" value="NAD(P)-binding Rossmann-fold domains"/>
    <property type="match status" value="3"/>
</dbReference>
<dbReference type="Gene3D" id="3.40.366.10">
    <property type="entry name" value="Malonyl-Coenzyme A Acyl Carrier Protein, domain 2"/>
    <property type="match status" value="1"/>
</dbReference>
<feature type="domain" description="PKS/mFAS DH" evidence="15">
    <location>
        <begin position="895"/>
        <end position="1160"/>
    </location>
</feature>
<dbReference type="Pfam" id="PF02801">
    <property type="entry name" value="Ketoacyl-synt_C"/>
    <property type="match status" value="1"/>
</dbReference>
<accession>A0A4R7W766</accession>
<dbReference type="SMART" id="SM00825">
    <property type="entry name" value="PKS_KS"/>
    <property type="match status" value="1"/>
</dbReference>
<evidence type="ECO:0000313" key="17">
    <source>
        <dbReference type="Proteomes" id="UP000294927"/>
    </source>
</evidence>
<keyword evidence="17" id="KW-1185">Reference proteome</keyword>
<evidence type="ECO:0000259" key="14">
    <source>
        <dbReference type="PROSITE" id="PS52004"/>
    </source>
</evidence>
<dbReference type="GO" id="GO:0016491">
    <property type="term" value="F:oxidoreductase activity"/>
    <property type="evidence" value="ECO:0007669"/>
    <property type="project" value="InterPro"/>
</dbReference>
<evidence type="ECO:0000313" key="16">
    <source>
        <dbReference type="EMBL" id="TDV57889.1"/>
    </source>
</evidence>
<dbReference type="InterPro" id="IPR036736">
    <property type="entry name" value="ACP-like_sf"/>
</dbReference>
<dbReference type="PROSITE" id="PS00606">
    <property type="entry name" value="KS3_1"/>
    <property type="match status" value="1"/>
</dbReference>
<dbReference type="InterPro" id="IPR042104">
    <property type="entry name" value="PKS_dehydratase_sf"/>
</dbReference>
<dbReference type="Pfam" id="PF21089">
    <property type="entry name" value="PKS_DH_N"/>
    <property type="match status" value="1"/>
</dbReference>
<dbReference type="InterPro" id="IPR014030">
    <property type="entry name" value="Ketoacyl_synth_N"/>
</dbReference>
<dbReference type="GO" id="GO:0006633">
    <property type="term" value="P:fatty acid biosynthetic process"/>
    <property type="evidence" value="ECO:0007669"/>
    <property type="project" value="InterPro"/>
</dbReference>
<dbReference type="InterPro" id="IPR016035">
    <property type="entry name" value="Acyl_Trfase/lysoPLipase"/>
</dbReference>
<dbReference type="InterPro" id="IPR020802">
    <property type="entry name" value="TesA-like"/>
</dbReference>
<dbReference type="InterPro" id="IPR049552">
    <property type="entry name" value="PKS_DH_N"/>
</dbReference>
<dbReference type="InterPro" id="IPR016036">
    <property type="entry name" value="Malonyl_transacylase_ACP-bd"/>
</dbReference>
<dbReference type="InterPro" id="IPR036291">
    <property type="entry name" value="NAD(P)-bd_dom_sf"/>
</dbReference>
<evidence type="ECO:0000256" key="8">
    <source>
        <dbReference type="ARBA" id="ARBA00060158"/>
    </source>
</evidence>
<proteinExistence type="predicted"/>
<dbReference type="GO" id="GO:0004315">
    <property type="term" value="F:3-oxoacyl-[acyl-carrier-protein] synthase activity"/>
    <property type="evidence" value="ECO:0007669"/>
    <property type="project" value="InterPro"/>
</dbReference>
<protein>
    <recommendedName>
        <fullName evidence="11">6-deoxyerythronolide-B synthase</fullName>
        <ecNumber evidence="11">2.3.1.94</ecNumber>
    </recommendedName>
</protein>
<comment type="subunit">
    <text evidence="10">Homodimer. Erythronolide synthase is composed of EryAI, EryAII and EryAIII multimodular (2 modules) polypeptides each coding for a functional synthase subunit which participates in 2 of the six FAS-like elongation steps required for formation of the polyketide. Module 1, 2, 3, 4, 5, and 6 participating in biosynthesis steps 1, 2, 3, 4, 5, and 6, respectively.</text>
</comment>
<dbReference type="PANTHER" id="PTHR43775">
    <property type="entry name" value="FATTY ACID SYNTHASE"/>
    <property type="match status" value="1"/>
</dbReference>
<evidence type="ECO:0000256" key="3">
    <source>
        <dbReference type="ARBA" id="ARBA00022679"/>
    </source>
</evidence>
<dbReference type="InterPro" id="IPR009081">
    <property type="entry name" value="PP-bd_ACP"/>
</dbReference>
<evidence type="ECO:0000256" key="4">
    <source>
        <dbReference type="ARBA" id="ARBA00022737"/>
    </source>
</evidence>
<dbReference type="InterPro" id="IPR014043">
    <property type="entry name" value="Acyl_transferase_dom"/>
</dbReference>
<feature type="domain" description="Carrier" evidence="13">
    <location>
        <begin position="1936"/>
        <end position="2011"/>
    </location>
</feature>
<dbReference type="SMART" id="SM01294">
    <property type="entry name" value="PKS_PP_betabranch"/>
    <property type="match status" value="1"/>
</dbReference>
<dbReference type="SUPFAM" id="SSF50129">
    <property type="entry name" value="GroES-like"/>
    <property type="match status" value="1"/>
</dbReference>
<organism evidence="16 17">
    <name type="scientific">Actinophytocola oryzae</name>
    <dbReference type="NCBI Taxonomy" id="502181"/>
    <lineage>
        <taxon>Bacteria</taxon>
        <taxon>Bacillati</taxon>
        <taxon>Actinomycetota</taxon>
        <taxon>Actinomycetes</taxon>
        <taxon>Pseudonocardiales</taxon>
        <taxon>Pseudonocardiaceae</taxon>
    </lineage>
</organism>
<dbReference type="InterPro" id="IPR014031">
    <property type="entry name" value="Ketoacyl_synth_C"/>
</dbReference>
<reference evidence="16 17" key="1">
    <citation type="submission" date="2019-03" db="EMBL/GenBank/DDBJ databases">
        <title>Genomic Encyclopedia of Archaeal and Bacterial Type Strains, Phase II (KMG-II): from individual species to whole genera.</title>
        <authorList>
            <person name="Goeker M."/>
        </authorList>
    </citation>
    <scope>NUCLEOTIDE SEQUENCE [LARGE SCALE GENOMIC DNA]</scope>
    <source>
        <strain evidence="16 17">DSM 45499</strain>
    </source>
</reference>
<dbReference type="FunFam" id="3.40.366.10:FF:000002">
    <property type="entry name" value="Probable polyketide synthase 2"/>
    <property type="match status" value="1"/>
</dbReference>
<keyword evidence="6" id="KW-0012">Acyltransferase</keyword>
<evidence type="ECO:0000259" key="15">
    <source>
        <dbReference type="PROSITE" id="PS52019"/>
    </source>
</evidence>
<name>A0A4R7W766_9PSEU</name>
<dbReference type="SUPFAM" id="SSF53901">
    <property type="entry name" value="Thiolase-like"/>
    <property type="match status" value="1"/>
</dbReference>
<feature type="domain" description="Ketosynthase family 3 (KS3)" evidence="14">
    <location>
        <begin position="6"/>
        <end position="432"/>
    </location>
</feature>
<gene>
    <name evidence="16" type="ORF">CLV71_101763</name>
</gene>
<evidence type="ECO:0000256" key="11">
    <source>
        <dbReference type="ARBA" id="ARBA00066981"/>
    </source>
</evidence>
<dbReference type="InterPro" id="IPR020843">
    <property type="entry name" value="ER"/>
</dbReference>
<dbReference type="CDD" id="cd05195">
    <property type="entry name" value="enoyl_red"/>
    <property type="match status" value="1"/>
</dbReference>
<comment type="caution">
    <text evidence="16">The sequence shown here is derived from an EMBL/GenBank/DDBJ whole genome shotgun (WGS) entry which is preliminary data.</text>
</comment>